<sequence length="511" mass="51573">MRRRTARLTISLALFAALPWALAACVSEDGSDPDGSGGSLAAGTGGGGGSVSSSGGGPTGTGGASSSSGAPSGTGGAPSGTGGAPSGTGGASTSGGDPAGTGGAPGTGGADGSGGGNAVSPKWGEVENPGAGCTVGSMPSVGSLTANSKLPDPFKKMDGTRITDKSEWACRREEILQQAYEFIYGDKPVPAKGSVSGTVSTSRITVEVNDGGGSTSFNVTVNMNGATAPAPAIIGYGGLSGMPVPSGVATITFSAIESTGGSGAKRGPFYDVYGSDHPAGYLTAQAWQISRVLDVLEQNPDVINPYRVGVTGCSRWGKGAFVAGALDNRIALTIPVESGLGGTIGLRLVEVLDSYSGSEWPYHGISYVRWLSEVALGQFTTGNNAGADNTNKLPVDMHEMMGLIAPRGLYVVDNPSTMYNGLDRNSAWVTANVGKMIFEALGVGDHMAYTGAGGSHCSWRSQYTASLNAMIDKFLKGNDAAETGNFATDLPNRPDHLDHIDWTPPTLSGEL</sequence>
<gene>
    <name evidence="7" type="ORF">SOCEGT47_001200</name>
</gene>
<dbReference type="InterPro" id="IPR054579">
    <property type="entry name" value="GCE-like_dom"/>
</dbReference>
<dbReference type="InterPro" id="IPR029058">
    <property type="entry name" value="AB_hydrolase_fold"/>
</dbReference>
<dbReference type="AlphaFoldDB" id="A0A4P2PT04"/>
<keyword evidence="3" id="KW-0378">Hydrolase</keyword>
<dbReference type="Gene3D" id="3.40.50.1820">
    <property type="entry name" value="alpha/beta hydrolase"/>
    <property type="match status" value="1"/>
</dbReference>
<dbReference type="SUPFAM" id="SSF53474">
    <property type="entry name" value="alpha/beta-Hydrolases"/>
    <property type="match status" value="1"/>
</dbReference>
<keyword evidence="2 5" id="KW-0732">Signal</keyword>
<dbReference type="GO" id="GO:0052689">
    <property type="term" value="F:carboxylic ester hydrolase activity"/>
    <property type="evidence" value="ECO:0007669"/>
    <property type="project" value="UniProtKB-KW"/>
</dbReference>
<feature type="compositionally biased region" description="Gly residues" evidence="4">
    <location>
        <begin position="35"/>
        <end position="63"/>
    </location>
</feature>
<keyword evidence="1" id="KW-0719">Serine esterase</keyword>
<protein>
    <recommendedName>
        <fullName evidence="6">4-O-methyl-glucuronoyl methylesterase-like domain-containing protein</fullName>
    </recommendedName>
</protein>
<accession>A0A4P2PT04</accession>
<evidence type="ECO:0000256" key="4">
    <source>
        <dbReference type="SAM" id="MobiDB-lite"/>
    </source>
</evidence>
<evidence type="ECO:0000313" key="8">
    <source>
        <dbReference type="Proteomes" id="UP000295781"/>
    </source>
</evidence>
<name>A0A4P2PT04_SORCE</name>
<dbReference type="Proteomes" id="UP000295781">
    <property type="component" value="Chromosome"/>
</dbReference>
<evidence type="ECO:0000256" key="5">
    <source>
        <dbReference type="SAM" id="SignalP"/>
    </source>
</evidence>
<evidence type="ECO:0000313" key="7">
    <source>
        <dbReference type="EMBL" id="AUX19668.1"/>
    </source>
</evidence>
<dbReference type="EMBL" id="CP012670">
    <property type="protein sequence ID" value="AUX19668.1"/>
    <property type="molecule type" value="Genomic_DNA"/>
</dbReference>
<reference evidence="7 8" key="1">
    <citation type="submission" date="2015-09" db="EMBL/GenBank/DDBJ databases">
        <title>Sorangium comparison.</title>
        <authorList>
            <person name="Zaburannyi N."/>
            <person name="Bunk B."/>
            <person name="Overmann J."/>
            <person name="Mueller R."/>
        </authorList>
    </citation>
    <scope>NUCLEOTIDE SEQUENCE [LARGE SCALE GENOMIC DNA]</scope>
    <source>
        <strain evidence="7 8">So ceGT47</strain>
    </source>
</reference>
<feature type="region of interest" description="Disordered" evidence="4">
    <location>
        <begin position="28"/>
        <end position="137"/>
    </location>
</feature>
<feature type="compositionally biased region" description="Gly residues" evidence="4">
    <location>
        <begin position="72"/>
        <end position="117"/>
    </location>
</feature>
<feature type="chain" id="PRO_5020260019" description="4-O-methyl-glucuronoyl methylesterase-like domain-containing protein" evidence="5">
    <location>
        <begin position="24"/>
        <end position="511"/>
    </location>
</feature>
<dbReference type="PROSITE" id="PS51257">
    <property type="entry name" value="PROKAR_LIPOPROTEIN"/>
    <property type="match status" value="1"/>
</dbReference>
<feature type="domain" description="4-O-methyl-glucuronoyl methylesterase-like" evidence="6">
    <location>
        <begin position="206"/>
        <end position="442"/>
    </location>
</feature>
<evidence type="ECO:0000259" key="6">
    <source>
        <dbReference type="Pfam" id="PF22244"/>
    </source>
</evidence>
<feature type="signal peptide" evidence="5">
    <location>
        <begin position="1"/>
        <end position="23"/>
    </location>
</feature>
<evidence type="ECO:0000256" key="2">
    <source>
        <dbReference type="ARBA" id="ARBA00022729"/>
    </source>
</evidence>
<dbReference type="Pfam" id="PF22244">
    <property type="entry name" value="GCE_fung"/>
    <property type="match status" value="1"/>
</dbReference>
<evidence type="ECO:0000256" key="1">
    <source>
        <dbReference type="ARBA" id="ARBA00022487"/>
    </source>
</evidence>
<proteinExistence type="predicted"/>
<organism evidence="7 8">
    <name type="scientific">Sorangium cellulosum</name>
    <name type="common">Polyangium cellulosum</name>
    <dbReference type="NCBI Taxonomy" id="56"/>
    <lineage>
        <taxon>Bacteria</taxon>
        <taxon>Pseudomonadati</taxon>
        <taxon>Myxococcota</taxon>
        <taxon>Polyangia</taxon>
        <taxon>Polyangiales</taxon>
        <taxon>Polyangiaceae</taxon>
        <taxon>Sorangium</taxon>
    </lineage>
</organism>
<evidence type="ECO:0000256" key="3">
    <source>
        <dbReference type="ARBA" id="ARBA00022801"/>
    </source>
</evidence>